<keyword evidence="2" id="KW-0732">Signal</keyword>
<dbReference type="AlphaFoldDB" id="F2RFN5"/>
<feature type="signal peptide" evidence="2">
    <location>
        <begin position="1"/>
        <end position="19"/>
    </location>
</feature>
<feature type="chain" id="PRO_5039222048" description="DUF3558 domain-containing protein" evidence="2">
    <location>
        <begin position="20"/>
        <end position="220"/>
    </location>
</feature>
<evidence type="ECO:0000313" key="3">
    <source>
        <dbReference type="EMBL" id="CCA57187.1"/>
    </source>
</evidence>
<protein>
    <recommendedName>
        <fullName evidence="5">DUF3558 domain-containing protein</fullName>
    </recommendedName>
</protein>
<dbReference type="STRING" id="953739.SVEN_3901"/>
<gene>
    <name evidence="3" type="ordered locus">SVEN_3901</name>
</gene>
<sequence length="220" mass="22414">MKHHIGRSAAVLVTLAALATGCGGAGSDTTTKPATGGSAGTGSGSGGSAVGKADFGTVFRTEERFKQALPDPASMAGWTPRSASADIEEAPEPAASCGADADWYCARIARGEADYEAFGEEAQFDLTAFADEKAAQDACRKEKSWSAKYTKAGVAPVAGVESHAYYRNAGSLDGLYLTLCLGTTVAQVTLEGEGSSLDPATAHSLAQIFVPRIQKAAAAS</sequence>
<evidence type="ECO:0000256" key="2">
    <source>
        <dbReference type="SAM" id="SignalP"/>
    </source>
</evidence>
<feature type="region of interest" description="Disordered" evidence="1">
    <location>
        <begin position="24"/>
        <end position="48"/>
    </location>
</feature>
<dbReference type="Proteomes" id="UP000006854">
    <property type="component" value="Chromosome"/>
</dbReference>
<dbReference type="KEGG" id="sve:SVEN_3901"/>
<proteinExistence type="predicted"/>
<evidence type="ECO:0000256" key="1">
    <source>
        <dbReference type="SAM" id="MobiDB-lite"/>
    </source>
</evidence>
<keyword evidence="4" id="KW-1185">Reference proteome</keyword>
<accession>F2RFN5</accession>
<evidence type="ECO:0008006" key="5">
    <source>
        <dbReference type="Google" id="ProtNLM"/>
    </source>
</evidence>
<organism evidence="3 4">
    <name type="scientific">Streptomyces venezuelae (strain ATCC 10712 / CBS 650.69 / DSM 40230 / JCM 4526 / NBRC 13096 / PD 04745)</name>
    <dbReference type="NCBI Taxonomy" id="953739"/>
    <lineage>
        <taxon>Bacteria</taxon>
        <taxon>Bacillati</taxon>
        <taxon>Actinomycetota</taxon>
        <taxon>Actinomycetes</taxon>
        <taxon>Kitasatosporales</taxon>
        <taxon>Streptomycetaceae</taxon>
        <taxon>Streptomyces</taxon>
    </lineage>
</organism>
<dbReference type="OrthoDB" id="4213787at2"/>
<evidence type="ECO:0000313" key="4">
    <source>
        <dbReference type="Proteomes" id="UP000006854"/>
    </source>
</evidence>
<feature type="compositionally biased region" description="Gly residues" evidence="1">
    <location>
        <begin position="37"/>
        <end position="48"/>
    </location>
</feature>
<dbReference type="GeneID" id="51864465"/>
<dbReference type="EMBL" id="FR845719">
    <property type="protein sequence ID" value="CCA57187.1"/>
    <property type="molecule type" value="Genomic_DNA"/>
</dbReference>
<dbReference type="HOGENOM" id="CLU_1255402_0_0_11"/>
<name>F2RFN5_STRVP</name>
<reference evidence="3 4" key="1">
    <citation type="journal article" date="2011" name="BMC Genomics">
        <title>Genome-wide analysis of the role of GlnR in Streptomyces venezuelae provides new insights into global nitrogen regulation in actinomycetes.</title>
        <authorList>
            <person name="Pullan S.T."/>
            <person name="Bibb M.J."/>
            <person name="Merrick M."/>
        </authorList>
    </citation>
    <scope>NUCLEOTIDE SEQUENCE [LARGE SCALE GENOMIC DNA]</scope>
    <source>
        <strain evidence="4">ATCC 10712 / CBS 650.69 / DSM 40230 / JCM 4526 / NBRC 13096 / PD 04745</strain>
    </source>
</reference>
<dbReference type="RefSeq" id="WP_015035099.1">
    <property type="nucleotide sequence ID" value="NC_018750.1"/>
</dbReference>
<dbReference type="eggNOG" id="ENOG5032BAA">
    <property type="taxonomic scope" value="Bacteria"/>
</dbReference>
<dbReference type="PROSITE" id="PS51257">
    <property type="entry name" value="PROKAR_LIPOPROTEIN"/>
    <property type="match status" value="1"/>
</dbReference>
<dbReference type="PATRIC" id="fig|953739.5.peg.6403"/>